<protein>
    <submittedName>
        <fullName evidence="8">Uncharacterized protein</fullName>
    </submittedName>
</protein>
<dbReference type="STRING" id="30611.ENSOGAP00000015606"/>
<proteinExistence type="inferred from homology"/>
<evidence type="ECO:0000256" key="3">
    <source>
        <dbReference type="ARBA" id="ARBA00022741"/>
    </source>
</evidence>
<dbReference type="InterPro" id="IPR036890">
    <property type="entry name" value="HATPase_C_sf"/>
</dbReference>
<dbReference type="Gene3D" id="3.30.230.80">
    <property type="match status" value="1"/>
</dbReference>
<dbReference type="Proteomes" id="UP000005225">
    <property type="component" value="Unassembled WGS sequence"/>
</dbReference>
<dbReference type="GeneTree" id="ENSGT01020000230401"/>
<dbReference type="GO" id="GO:0016887">
    <property type="term" value="F:ATP hydrolysis activity"/>
    <property type="evidence" value="ECO:0007669"/>
    <property type="project" value="InterPro"/>
</dbReference>
<evidence type="ECO:0000313" key="8">
    <source>
        <dbReference type="Ensembl" id="ENSOGAP00000015606.1"/>
    </source>
</evidence>
<evidence type="ECO:0000256" key="1">
    <source>
        <dbReference type="ARBA" id="ARBA00008239"/>
    </source>
</evidence>
<evidence type="ECO:0000256" key="7">
    <source>
        <dbReference type="SAM" id="MobiDB-lite"/>
    </source>
</evidence>
<keyword evidence="2" id="KW-0963">Cytoplasm</keyword>
<dbReference type="InterPro" id="IPR020568">
    <property type="entry name" value="Ribosomal_Su5_D2-typ_SF"/>
</dbReference>
<dbReference type="SUPFAM" id="SSF54211">
    <property type="entry name" value="Ribosomal protein S5 domain 2-like"/>
    <property type="match status" value="1"/>
</dbReference>
<evidence type="ECO:0000256" key="6">
    <source>
        <dbReference type="ARBA" id="ARBA00023186"/>
    </source>
</evidence>
<dbReference type="eggNOG" id="KOG0019">
    <property type="taxonomic scope" value="Eukaryota"/>
</dbReference>
<feature type="region of interest" description="Disordered" evidence="7">
    <location>
        <begin position="226"/>
        <end position="274"/>
    </location>
</feature>
<reference evidence="8" key="2">
    <citation type="submission" date="2025-08" db="UniProtKB">
        <authorList>
            <consortium name="Ensembl"/>
        </authorList>
    </citation>
    <scope>IDENTIFICATION</scope>
</reference>
<keyword evidence="4" id="KW-0067">ATP-binding</keyword>
<dbReference type="PRINTS" id="PR00775">
    <property type="entry name" value="HEATSHOCK90"/>
</dbReference>
<sequence>MPEKVDHEKEAVETFAFQAKSAQPISQINTFYSNKEIFLQELISNASDALDKIYYKSLTDPPKLDSSKELKIIPNPQECTLTLVGTGTGMTKADLINNLGTIAKSGTKTFMEAFQAGAGMSMFGQFGVGFYSAFLVAEKVVVITKHNSDEQAWKSSAGSSFIICTDHGEPTGRGTKVILHLKEDQYSEERQVKEVVKKHAQSTGYLITLHLEEECSNPARALQITTATGEKEKEDKDDEENPKIKDVGSNDEDDSNKDKEKKKPKKMKEKCIDQEELNKTKPIWTRNSDDITQKEYGEYRTSLMTEKIDPFAVKHFSIKGQLALRELLFIPHQIPFELFEKKKKKN</sequence>
<dbReference type="InParanoid" id="H0XHL6"/>
<evidence type="ECO:0000256" key="2">
    <source>
        <dbReference type="ARBA" id="ARBA00022490"/>
    </source>
</evidence>
<dbReference type="CDD" id="cd16927">
    <property type="entry name" value="HATPase_Hsp90-like"/>
    <property type="match status" value="1"/>
</dbReference>
<dbReference type="EMBL" id="AAQR03009988">
    <property type="status" value="NOT_ANNOTATED_CDS"/>
    <property type="molecule type" value="Genomic_DNA"/>
</dbReference>
<accession>H0XHL6</accession>
<dbReference type="HOGENOM" id="CLU_006684_0_1_1"/>
<dbReference type="FunCoup" id="H0XHL6">
    <property type="interactions" value="2"/>
</dbReference>
<dbReference type="FunFam" id="3.30.565.10:FF:000357">
    <property type="entry name" value="Heat shock protein HSP 90-beta"/>
    <property type="match status" value="1"/>
</dbReference>
<dbReference type="InterPro" id="IPR001404">
    <property type="entry name" value="Hsp90_fam"/>
</dbReference>
<dbReference type="Pfam" id="PF00183">
    <property type="entry name" value="HSP90"/>
    <property type="match status" value="1"/>
</dbReference>
<dbReference type="Pfam" id="PF13589">
    <property type="entry name" value="HATPase_c_3"/>
    <property type="match status" value="1"/>
</dbReference>
<evidence type="ECO:0000313" key="9">
    <source>
        <dbReference type="Proteomes" id="UP000005225"/>
    </source>
</evidence>
<dbReference type="Ensembl" id="ENSOGAT00000032001.1">
    <property type="protein sequence ID" value="ENSOGAP00000015606.1"/>
    <property type="gene ID" value="ENSOGAG00000031698.1"/>
</dbReference>
<reference evidence="8" key="3">
    <citation type="submission" date="2025-09" db="UniProtKB">
        <authorList>
            <consortium name="Ensembl"/>
        </authorList>
    </citation>
    <scope>IDENTIFICATION</scope>
</reference>
<name>H0XHL6_OTOGA</name>
<dbReference type="GO" id="GO:0140662">
    <property type="term" value="F:ATP-dependent protein folding chaperone"/>
    <property type="evidence" value="ECO:0007669"/>
    <property type="project" value="InterPro"/>
</dbReference>
<dbReference type="GO" id="GO:0005524">
    <property type="term" value="F:ATP binding"/>
    <property type="evidence" value="ECO:0007669"/>
    <property type="project" value="UniProtKB-KW"/>
</dbReference>
<evidence type="ECO:0000256" key="5">
    <source>
        <dbReference type="ARBA" id="ARBA00023016"/>
    </source>
</evidence>
<dbReference type="Gene3D" id="3.30.565.10">
    <property type="entry name" value="Histidine kinase-like ATPase, C-terminal domain"/>
    <property type="match status" value="1"/>
</dbReference>
<keyword evidence="6" id="KW-0143">Chaperone</keyword>
<dbReference type="AlphaFoldDB" id="H0XHL6"/>
<dbReference type="OMA" id="KELHINP"/>
<dbReference type="GO" id="GO:0051082">
    <property type="term" value="F:unfolded protein binding"/>
    <property type="evidence" value="ECO:0007669"/>
    <property type="project" value="InterPro"/>
</dbReference>
<keyword evidence="5" id="KW-0346">Stress response</keyword>
<evidence type="ECO:0000256" key="4">
    <source>
        <dbReference type="ARBA" id="ARBA00022840"/>
    </source>
</evidence>
<keyword evidence="3" id="KW-0547">Nucleotide-binding</keyword>
<reference evidence="9" key="1">
    <citation type="submission" date="2011-03" db="EMBL/GenBank/DDBJ databases">
        <title>Version 3 of the genome sequence of Otolemur garnettii (Bushbaby).</title>
        <authorList>
            <consortium name="The Broad Institute Genome Sequencing Platform"/>
            <person name="Di Palma F."/>
            <person name="Johnson J."/>
            <person name="Lander E.S."/>
            <person name="Lindblad-Toh K."/>
            <person name="Jaffe D.B."/>
            <person name="Gnerre S."/>
            <person name="MacCallum I."/>
            <person name="Przybylski D."/>
            <person name="Ribeiro F.J."/>
            <person name="Burton J.N."/>
            <person name="Walker B.J."/>
            <person name="Sharpe T."/>
            <person name="Hall G."/>
        </authorList>
    </citation>
    <scope>NUCLEOTIDE SEQUENCE [LARGE SCALE GENOMIC DNA]</scope>
</reference>
<keyword evidence="9" id="KW-1185">Reference proteome</keyword>
<dbReference type="SUPFAM" id="SSF55874">
    <property type="entry name" value="ATPase domain of HSP90 chaperone/DNA topoisomerase II/histidine kinase"/>
    <property type="match status" value="1"/>
</dbReference>
<organism evidence="8 9">
    <name type="scientific">Otolemur garnettii</name>
    <name type="common">Small-eared galago</name>
    <name type="synonym">Garnett's greater bushbaby</name>
    <dbReference type="NCBI Taxonomy" id="30611"/>
    <lineage>
        <taxon>Eukaryota</taxon>
        <taxon>Metazoa</taxon>
        <taxon>Chordata</taxon>
        <taxon>Craniata</taxon>
        <taxon>Vertebrata</taxon>
        <taxon>Euteleostomi</taxon>
        <taxon>Mammalia</taxon>
        <taxon>Eutheria</taxon>
        <taxon>Euarchontoglires</taxon>
        <taxon>Primates</taxon>
        <taxon>Strepsirrhini</taxon>
        <taxon>Lorisiformes</taxon>
        <taxon>Galagidae</taxon>
        <taxon>Otolemur</taxon>
    </lineage>
</organism>
<dbReference type="InterPro" id="IPR020575">
    <property type="entry name" value="Hsp90_N"/>
</dbReference>
<dbReference type="PANTHER" id="PTHR11528">
    <property type="entry name" value="HEAT SHOCK PROTEIN 90 FAMILY MEMBER"/>
    <property type="match status" value="1"/>
</dbReference>
<comment type="similarity">
    <text evidence="1">Belongs to the heat shock protein 90 family.</text>
</comment>